<dbReference type="Pfam" id="PF00072">
    <property type="entry name" value="Response_reg"/>
    <property type="match status" value="1"/>
</dbReference>
<comment type="caution">
    <text evidence="3">The sequence shown here is derived from an EMBL/GenBank/DDBJ whole genome shotgun (WGS) entry which is preliminary data.</text>
</comment>
<dbReference type="Gene3D" id="3.40.50.2300">
    <property type="match status" value="1"/>
</dbReference>
<dbReference type="PANTHER" id="PTHR43228">
    <property type="entry name" value="TWO-COMPONENT RESPONSE REGULATOR"/>
    <property type="match status" value="1"/>
</dbReference>
<dbReference type="SUPFAM" id="SSF52172">
    <property type="entry name" value="CheY-like"/>
    <property type="match status" value="1"/>
</dbReference>
<reference evidence="3" key="1">
    <citation type="submission" date="2023-02" db="EMBL/GenBank/DDBJ databases">
        <title>Genome of toxic invasive species Heracleum sosnowskyi carries increased number of genes despite the absence of recent whole-genome duplications.</title>
        <authorList>
            <person name="Schelkunov M."/>
            <person name="Shtratnikova V."/>
            <person name="Makarenko M."/>
            <person name="Klepikova A."/>
            <person name="Omelchenko D."/>
            <person name="Novikova G."/>
            <person name="Obukhova E."/>
            <person name="Bogdanov V."/>
            <person name="Penin A."/>
            <person name="Logacheva M."/>
        </authorList>
    </citation>
    <scope>NUCLEOTIDE SEQUENCE</scope>
    <source>
        <strain evidence="3">Hsosn_3</strain>
        <tissue evidence="3">Leaf</tissue>
    </source>
</reference>
<dbReference type="EMBL" id="JAUIZM010000001">
    <property type="protein sequence ID" value="KAK1401486.1"/>
    <property type="molecule type" value="Genomic_DNA"/>
</dbReference>
<organism evidence="3 4">
    <name type="scientific">Heracleum sosnowskyi</name>
    <dbReference type="NCBI Taxonomy" id="360622"/>
    <lineage>
        <taxon>Eukaryota</taxon>
        <taxon>Viridiplantae</taxon>
        <taxon>Streptophyta</taxon>
        <taxon>Embryophyta</taxon>
        <taxon>Tracheophyta</taxon>
        <taxon>Spermatophyta</taxon>
        <taxon>Magnoliopsida</taxon>
        <taxon>eudicotyledons</taxon>
        <taxon>Gunneridae</taxon>
        <taxon>Pentapetalae</taxon>
        <taxon>asterids</taxon>
        <taxon>campanulids</taxon>
        <taxon>Apiales</taxon>
        <taxon>Apiaceae</taxon>
        <taxon>Apioideae</taxon>
        <taxon>apioid superclade</taxon>
        <taxon>Tordylieae</taxon>
        <taxon>Tordyliinae</taxon>
        <taxon>Heracleum</taxon>
    </lineage>
</organism>
<gene>
    <name evidence="3" type="ORF">POM88_001091</name>
</gene>
<dbReference type="CDD" id="cd17546">
    <property type="entry name" value="REC_hyHK_CKI1_RcsC-like"/>
    <property type="match status" value="1"/>
</dbReference>
<evidence type="ECO:0000256" key="1">
    <source>
        <dbReference type="PROSITE-ProRule" id="PRU00169"/>
    </source>
</evidence>
<protein>
    <submittedName>
        <fullName evidence="3">Two-component response regulator ARR22</fullName>
    </submittedName>
</protein>
<name>A0AAD8JF58_9APIA</name>
<proteinExistence type="predicted"/>
<evidence type="ECO:0000313" key="4">
    <source>
        <dbReference type="Proteomes" id="UP001237642"/>
    </source>
</evidence>
<dbReference type="InterPro" id="IPR011006">
    <property type="entry name" value="CheY-like_superfamily"/>
</dbReference>
<sequence>MGGIEATRTLRDMGGNCKILAVTASYEPIVKERFIEGGEITKSTAFEVESSNSKEVTGKMNADKVALIVDDDSFIRIYNTAVLRQFGFKNFTAENRKQAVLQSGAHFDLITMDFQMTIMDGIEATKTLRDVEVDCMILAVTGSNKLTVKERFIEAGVDHFFTKPLNAEKVASSLKNM</sequence>
<dbReference type="Proteomes" id="UP001237642">
    <property type="component" value="Unassembled WGS sequence"/>
</dbReference>
<dbReference type="InterPro" id="IPR001789">
    <property type="entry name" value="Sig_transdc_resp-reg_receiver"/>
</dbReference>
<evidence type="ECO:0000313" key="3">
    <source>
        <dbReference type="EMBL" id="KAK1401486.1"/>
    </source>
</evidence>
<keyword evidence="1" id="KW-0597">Phosphoprotein</keyword>
<accession>A0AAD8JF58</accession>
<reference evidence="3" key="2">
    <citation type="submission" date="2023-05" db="EMBL/GenBank/DDBJ databases">
        <authorList>
            <person name="Schelkunov M.I."/>
        </authorList>
    </citation>
    <scope>NUCLEOTIDE SEQUENCE</scope>
    <source>
        <strain evidence="3">Hsosn_3</strain>
        <tissue evidence="3">Leaf</tissue>
    </source>
</reference>
<keyword evidence="4" id="KW-1185">Reference proteome</keyword>
<dbReference type="GO" id="GO:0000160">
    <property type="term" value="P:phosphorelay signal transduction system"/>
    <property type="evidence" value="ECO:0007669"/>
    <property type="project" value="InterPro"/>
</dbReference>
<feature type="modified residue" description="4-aspartylphosphate" evidence="1">
    <location>
        <position position="113"/>
    </location>
</feature>
<dbReference type="SMART" id="SM00448">
    <property type="entry name" value="REC"/>
    <property type="match status" value="1"/>
</dbReference>
<evidence type="ECO:0000259" key="2">
    <source>
        <dbReference type="PROSITE" id="PS50110"/>
    </source>
</evidence>
<dbReference type="AlphaFoldDB" id="A0AAD8JF58"/>
<dbReference type="PROSITE" id="PS50110">
    <property type="entry name" value="RESPONSE_REGULATORY"/>
    <property type="match status" value="1"/>
</dbReference>
<dbReference type="InterPro" id="IPR052048">
    <property type="entry name" value="ST_Response_Regulator"/>
</dbReference>
<dbReference type="PANTHER" id="PTHR43228:SF1">
    <property type="entry name" value="TWO-COMPONENT RESPONSE REGULATOR ARR22"/>
    <property type="match status" value="1"/>
</dbReference>
<feature type="domain" description="Response regulatory" evidence="2">
    <location>
        <begin position="65"/>
        <end position="177"/>
    </location>
</feature>